<name>A0A6P8YM55_THRPL</name>
<dbReference type="AlphaFoldDB" id="A0A6P8YM55"/>
<evidence type="ECO:0000313" key="2">
    <source>
        <dbReference type="Proteomes" id="UP000515158"/>
    </source>
</evidence>
<dbReference type="PANTHER" id="PTHR24413">
    <property type="entry name" value="SPECKLE-TYPE POZ PROTEIN"/>
    <property type="match status" value="1"/>
</dbReference>
<reference evidence="3" key="1">
    <citation type="submission" date="2025-08" db="UniProtKB">
        <authorList>
            <consortium name="RefSeq"/>
        </authorList>
    </citation>
    <scope>IDENTIFICATION</scope>
    <source>
        <tissue evidence="3">Total insect</tissue>
    </source>
</reference>
<dbReference type="PROSITE" id="PS50097">
    <property type="entry name" value="BTB"/>
    <property type="match status" value="1"/>
</dbReference>
<organism evidence="3">
    <name type="scientific">Thrips palmi</name>
    <name type="common">Melon thrips</name>
    <dbReference type="NCBI Taxonomy" id="161013"/>
    <lineage>
        <taxon>Eukaryota</taxon>
        <taxon>Metazoa</taxon>
        <taxon>Ecdysozoa</taxon>
        <taxon>Arthropoda</taxon>
        <taxon>Hexapoda</taxon>
        <taxon>Insecta</taxon>
        <taxon>Pterygota</taxon>
        <taxon>Neoptera</taxon>
        <taxon>Paraneoptera</taxon>
        <taxon>Thysanoptera</taxon>
        <taxon>Terebrantia</taxon>
        <taxon>Thripoidea</taxon>
        <taxon>Thripidae</taxon>
        <taxon>Thrips</taxon>
    </lineage>
</organism>
<dbReference type="Proteomes" id="UP000515158">
    <property type="component" value="Unplaced"/>
</dbReference>
<dbReference type="SMART" id="SM00225">
    <property type="entry name" value="BTB"/>
    <property type="match status" value="1"/>
</dbReference>
<dbReference type="InParanoid" id="A0A6P8YM55"/>
<evidence type="ECO:0000313" key="3">
    <source>
        <dbReference type="RefSeq" id="XP_034241018.1"/>
    </source>
</evidence>
<dbReference type="SUPFAM" id="SSF54695">
    <property type="entry name" value="POZ domain"/>
    <property type="match status" value="1"/>
</dbReference>
<gene>
    <name evidence="3" type="primary">LOC117645152</name>
</gene>
<dbReference type="RefSeq" id="XP_034241018.1">
    <property type="nucleotide sequence ID" value="XM_034385127.1"/>
</dbReference>
<dbReference type="KEGG" id="tpal:117645152"/>
<dbReference type="OrthoDB" id="684045at2759"/>
<dbReference type="GeneID" id="117645152"/>
<dbReference type="Gene3D" id="3.30.710.10">
    <property type="entry name" value="Potassium Channel Kv1.1, Chain A"/>
    <property type="match status" value="1"/>
</dbReference>
<dbReference type="InterPro" id="IPR011333">
    <property type="entry name" value="SKP1/BTB/POZ_sf"/>
</dbReference>
<accession>A0A6P8YM55</accession>
<protein>
    <submittedName>
        <fullName evidence="3">ARMADILLO BTB ARABIDOPSIS PROTEIN 1-like</fullName>
    </submittedName>
</protein>
<dbReference type="InterPro" id="IPR000210">
    <property type="entry name" value="BTB/POZ_dom"/>
</dbReference>
<sequence length="369" mass="41714">MAEHSKATFVDHWEPIIAADCPVPWDTIRKLGPRQQQDFFGPFSVHDNEHEKLPSNELFRVLFDTTAHGKILVFVQPRLGLTRELCVSALSNVIERKRIDEAPSQKSTSSQLPLNSITSIKIPVTHDSKTWKIFEYPSSMMRSFRLKLRVYAQKTLPGDSIISFLNSRRILDSTTFCDIQLQVDGQNFPAHKAVLCVKSCVFMAMFTGDFKEKTSDTVLFEGVSKEAFGRFLDYLYTEKLEGDYKTYILELLNLSERFQVARLKAECEMRLWMSSGPTALSLLLEVDEWPVVTADLKNRLCQVVAEEWCSVENTDIWRLLQVSNPVAAGFIQAFALAPVVAPPAFKCFNAVPVPTPEIGKASRKRPASS</sequence>
<keyword evidence="2" id="KW-1185">Reference proteome</keyword>
<dbReference type="CDD" id="cd18186">
    <property type="entry name" value="BTB_POZ_ZBTB_KLHL-like"/>
    <property type="match status" value="1"/>
</dbReference>
<feature type="domain" description="BTB" evidence="1">
    <location>
        <begin position="177"/>
        <end position="244"/>
    </location>
</feature>
<proteinExistence type="predicted"/>
<evidence type="ECO:0000259" key="1">
    <source>
        <dbReference type="PROSITE" id="PS50097"/>
    </source>
</evidence>
<dbReference type="Pfam" id="PF00651">
    <property type="entry name" value="BTB"/>
    <property type="match status" value="1"/>
</dbReference>